<keyword evidence="2" id="KW-1185">Reference proteome</keyword>
<accession>A0A8X6P705</accession>
<protein>
    <submittedName>
        <fullName evidence="1">Uncharacterized protein</fullName>
    </submittedName>
</protein>
<organism evidence="1 2">
    <name type="scientific">Nephila pilipes</name>
    <name type="common">Giant wood spider</name>
    <name type="synonym">Nephila maculata</name>
    <dbReference type="NCBI Taxonomy" id="299642"/>
    <lineage>
        <taxon>Eukaryota</taxon>
        <taxon>Metazoa</taxon>
        <taxon>Ecdysozoa</taxon>
        <taxon>Arthropoda</taxon>
        <taxon>Chelicerata</taxon>
        <taxon>Arachnida</taxon>
        <taxon>Araneae</taxon>
        <taxon>Araneomorphae</taxon>
        <taxon>Entelegynae</taxon>
        <taxon>Araneoidea</taxon>
        <taxon>Nephilidae</taxon>
        <taxon>Nephila</taxon>
    </lineage>
</organism>
<reference evidence="1" key="1">
    <citation type="submission" date="2020-08" db="EMBL/GenBank/DDBJ databases">
        <title>Multicomponent nature underlies the extraordinary mechanical properties of spider dragline silk.</title>
        <authorList>
            <person name="Kono N."/>
            <person name="Nakamura H."/>
            <person name="Mori M."/>
            <person name="Yoshida Y."/>
            <person name="Ohtoshi R."/>
            <person name="Malay A.D."/>
            <person name="Moran D.A.P."/>
            <person name="Tomita M."/>
            <person name="Numata K."/>
            <person name="Arakawa K."/>
        </authorList>
    </citation>
    <scope>NUCLEOTIDE SEQUENCE</scope>
</reference>
<dbReference type="EMBL" id="BMAW01016770">
    <property type="protein sequence ID" value="GFT50753.1"/>
    <property type="molecule type" value="Genomic_DNA"/>
</dbReference>
<dbReference type="AlphaFoldDB" id="A0A8X6P705"/>
<evidence type="ECO:0000313" key="1">
    <source>
        <dbReference type="EMBL" id="GFT50753.1"/>
    </source>
</evidence>
<gene>
    <name evidence="1" type="ORF">NPIL_92141</name>
</gene>
<name>A0A8X6P705_NEPPI</name>
<sequence>MFFSFQKPSRTKIPFSEDFSRPVPQQNFLSLPIPADICHNDLKIPTMGGSVEGDNTKPDVCGVKAVVRTAPGIILKQSRTPGLSSRISALIRAL</sequence>
<evidence type="ECO:0000313" key="2">
    <source>
        <dbReference type="Proteomes" id="UP000887013"/>
    </source>
</evidence>
<proteinExistence type="predicted"/>
<dbReference type="Proteomes" id="UP000887013">
    <property type="component" value="Unassembled WGS sequence"/>
</dbReference>
<comment type="caution">
    <text evidence="1">The sequence shown here is derived from an EMBL/GenBank/DDBJ whole genome shotgun (WGS) entry which is preliminary data.</text>
</comment>